<protein>
    <submittedName>
        <fullName evidence="1">DUF3368 domain-containing protein</fullName>
    </submittedName>
</protein>
<organism evidence="1 2">
    <name type="scientific">Candidatus Methylumidiphilus alinenensis</name>
    <dbReference type="NCBI Taxonomy" id="2202197"/>
    <lineage>
        <taxon>Bacteria</taxon>
        <taxon>Pseudomonadati</taxon>
        <taxon>Pseudomonadota</taxon>
        <taxon>Gammaproteobacteria</taxon>
        <taxon>Methylococcales</taxon>
        <taxon>Candidatus Methylumidiphilus</taxon>
    </lineage>
</organism>
<dbReference type="PANTHER" id="PTHR39550:SF1">
    <property type="entry name" value="SLL0658 PROTEIN"/>
    <property type="match status" value="1"/>
</dbReference>
<accession>A0A2W4S5X0</accession>
<name>A0A2W4S5X0_9GAMM</name>
<evidence type="ECO:0000313" key="2">
    <source>
        <dbReference type="Proteomes" id="UP000249396"/>
    </source>
</evidence>
<dbReference type="EMBL" id="QJPH01000533">
    <property type="protein sequence ID" value="PZN71160.1"/>
    <property type="molecule type" value="Genomic_DNA"/>
</dbReference>
<evidence type="ECO:0000313" key="1">
    <source>
        <dbReference type="EMBL" id="PZN71160.1"/>
    </source>
</evidence>
<dbReference type="Proteomes" id="UP000249396">
    <property type="component" value="Unassembled WGS sequence"/>
</dbReference>
<dbReference type="PANTHER" id="PTHR39550">
    <property type="entry name" value="SLL0658 PROTEIN"/>
    <property type="match status" value="1"/>
</dbReference>
<dbReference type="AlphaFoldDB" id="A0A2W4S5X0"/>
<comment type="caution">
    <text evidence="1">The sequence shown here is derived from an EMBL/GenBank/DDBJ whole genome shotgun (WGS) entry which is preliminary data.</text>
</comment>
<dbReference type="Pfam" id="PF11848">
    <property type="entry name" value="DUF3368"/>
    <property type="match status" value="1"/>
</dbReference>
<sequence>MTRPRNLAKNWRAHLPPVVIADASPLIGLAKIGRLALLGQLYQRVLIPPAVHAELQAGSQRPGGVELLQALDEGWLTVADSADIPEAARAELKQVLDAGEAEAIVLALHLPARLLLIDEQRGRAVAQLKGVPIAGTGVVLLAAKRLGYIENVTSELEALHQSGYRLSARLRRELAAMAGE</sequence>
<gene>
    <name evidence="1" type="ORF">DM484_27115</name>
</gene>
<reference evidence="1 2" key="1">
    <citation type="journal article" date="2018" name="Aquat. Microb. Ecol.">
        <title>Gammaproteobacterial methanotrophs dominate.</title>
        <authorList>
            <person name="Rissanen A.J."/>
            <person name="Saarenheimo J."/>
            <person name="Tiirola M."/>
            <person name="Peura S."/>
            <person name="Aalto S.L."/>
            <person name="Karvinen A."/>
            <person name="Nykanen H."/>
        </authorList>
    </citation>
    <scope>NUCLEOTIDE SEQUENCE [LARGE SCALE GENOMIC DNA]</scope>
    <source>
        <strain evidence="1">AMbin10</strain>
    </source>
</reference>
<dbReference type="InterPro" id="IPR021799">
    <property type="entry name" value="PIN-like_prokaryotic"/>
</dbReference>
<proteinExistence type="predicted"/>